<feature type="binding site" evidence="10">
    <location>
        <position position="168"/>
    </location>
    <ligand>
        <name>NAD(+)</name>
        <dbReference type="ChEBI" id="CHEBI:57540"/>
    </ligand>
</feature>
<dbReference type="GO" id="GO:0050661">
    <property type="term" value="F:NADP binding"/>
    <property type="evidence" value="ECO:0007669"/>
    <property type="project" value="UniProtKB-UniRule"/>
</dbReference>
<feature type="domain" description="Glyceraldehyde 3-phosphate dehydrogenase NAD(P) binding" evidence="13">
    <location>
        <begin position="2"/>
        <end position="140"/>
    </location>
</feature>
<dbReference type="GO" id="GO:0004365">
    <property type="term" value="F:glyceraldehyde-3-phosphate dehydrogenase (NAD+) (phosphorylating) activity"/>
    <property type="evidence" value="ECO:0007669"/>
    <property type="project" value="UniProtKB-UniRule"/>
</dbReference>
<dbReference type="InterPro" id="IPR020828">
    <property type="entry name" value="GlycerAld_3-P_DH_NAD(P)-bd"/>
</dbReference>
<evidence type="ECO:0000313" key="15">
    <source>
        <dbReference type="Proteomes" id="UP000198888"/>
    </source>
</evidence>
<dbReference type="SUPFAM" id="SSF51735">
    <property type="entry name" value="NAD(P)-binding Rossmann-fold domains"/>
    <property type="match status" value="1"/>
</dbReference>
<reference evidence="14 15" key="1">
    <citation type="submission" date="2016-10" db="EMBL/GenBank/DDBJ databases">
        <authorList>
            <person name="de Groot N.N."/>
        </authorList>
    </citation>
    <scope>NUCLEOTIDE SEQUENCE [LARGE SCALE GENOMIC DNA]</scope>
    <source>
        <strain evidence="14 15">DSM 22187</strain>
    </source>
</reference>
<keyword evidence="7 10" id="KW-0324">Glycolysis</keyword>
<evidence type="ECO:0000313" key="14">
    <source>
        <dbReference type="EMBL" id="SEI99919.1"/>
    </source>
</evidence>
<dbReference type="PROSITE" id="PS00071">
    <property type="entry name" value="GAPDH"/>
    <property type="match status" value="1"/>
</dbReference>
<dbReference type="GeneID" id="35001501"/>
<dbReference type="EC" id="1.2.1.59" evidence="10 12"/>
<keyword evidence="5 10" id="KW-0560">Oxidoreductase</keyword>
<evidence type="ECO:0000256" key="12">
    <source>
        <dbReference type="RuleBase" id="RU003388"/>
    </source>
</evidence>
<keyword evidence="6 10" id="KW-0520">NAD</keyword>
<dbReference type="RefSeq" id="WP_089672880.1">
    <property type="nucleotide sequence ID" value="NZ_CP024845.1"/>
</dbReference>
<dbReference type="NCBIfam" id="TIGR01546">
    <property type="entry name" value="GAPDH-II_archae"/>
    <property type="match status" value="1"/>
</dbReference>
<dbReference type="Gene3D" id="3.40.50.720">
    <property type="entry name" value="NAD(P)-binding Rossmann-like Domain"/>
    <property type="match status" value="1"/>
</dbReference>
<evidence type="ECO:0000256" key="4">
    <source>
        <dbReference type="ARBA" id="ARBA00022857"/>
    </source>
</evidence>
<feature type="binding site" evidence="10">
    <location>
        <begin position="139"/>
        <end position="141"/>
    </location>
    <ligand>
        <name>D-glyceraldehyde 3-phosphate</name>
        <dbReference type="ChEBI" id="CHEBI:59776"/>
    </ligand>
</feature>
<keyword evidence="15" id="KW-1185">Reference proteome</keyword>
<dbReference type="GO" id="GO:0006096">
    <property type="term" value="P:glycolytic process"/>
    <property type="evidence" value="ECO:0007669"/>
    <property type="project" value="UniProtKB-UniRule"/>
</dbReference>
<dbReference type="InterPro" id="IPR006436">
    <property type="entry name" value="Glyceraldehyde-3-P_DH_2_arc"/>
</dbReference>
<comment type="catalytic activity">
    <reaction evidence="8 10 12">
        <text>D-glyceraldehyde 3-phosphate + phosphate + NADP(+) = (2R)-3-phospho-glyceroyl phosphate + NADPH + H(+)</text>
        <dbReference type="Rhea" id="RHEA:10296"/>
        <dbReference type="ChEBI" id="CHEBI:15378"/>
        <dbReference type="ChEBI" id="CHEBI:43474"/>
        <dbReference type="ChEBI" id="CHEBI:57604"/>
        <dbReference type="ChEBI" id="CHEBI:57783"/>
        <dbReference type="ChEBI" id="CHEBI:58349"/>
        <dbReference type="ChEBI" id="CHEBI:59776"/>
        <dbReference type="EC" id="1.2.1.59"/>
    </reaction>
</comment>
<evidence type="ECO:0000256" key="2">
    <source>
        <dbReference type="ARBA" id="ARBA00007406"/>
    </source>
</evidence>
<dbReference type="SUPFAM" id="SSF55347">
    <property type="entry name" value="Glyceraldehyde-3-phosphate dehydrogenase-like, C-terminal domain"/>
    <property type="match status" value="1"/>
</dbReference>
<keyword evidence="4 10" id="KW-0521">NADP</keyword>
<dbReference type="UniPathway" id="UPA00109">
    <property type="reaction ID" value="UER00184"/>
</dbReference>
<comment type="catalytic activity">
    <reaction evidence="9 10 12">
        <text>D-glyceraldehyde 3-phosphate + phosphate + NAD(+) = (2R)-3-phospho-glyceroyl phosphate + NADH + H(+)</text>
        <dbReference type="Rhea" id="RHEA:10300"/>
        <dbReference type="ChEBI" id="CHEBI:15378"/>
        <dbReference type="ChEBI" id="CHEBI:43474"/>
        <dbReference type="ChEBI" id="CHEBI:57540"/>
        <dbReference type="ChEBI" id="CHEBI:57604"/>
        <dbReference type="ChEBI" id="CHEBI:57945"/>
        <dbReference type="ChEBI" id="CHEBI:59776"/>
        <dbReference type="EC" id="1.2.1.59"/>
    </reaction>
</comment>
<evidence type="ECO:0000256" key="6">
    <source>
        <dbReference type="ARBA" id="ARBA00023027"/>
    </source>
</evidence>
<dbReference type="InterPro" id="IPR036291">
    <property type="entry name" value="NAD(P)-bd_dom_sf"/>
</dbReference>
<comment type="similarity">
    <text evidence="2 10 12">Belongs to the glyceraldehyde-3-phosphate dehydrogenase family.</text>
</comment>
<dbReference type="GO" id="GO:0051287">
    <property type="term" value="F:NAD binding"/>
    <property type="evidence" value="ECO:0007669"/>
    <property type="project" value="UniProtKB-UniRule"/>
</dbReference>
<evidence type="ECO:0000256" key="3">
    <source>
        <dbReference type="ARBA" id="ARBA00011881"/>
    </source>
</evidence>
<evidence type="ECO:0000256" key="11">
    <source>
        <dbReference type="PIRSR" id="PIRSR000149-1"/>
    </source>
</evidence>
<dbReference type="STRING" id="1073996.SAMN05444271_11561"/>
<evidence type="ECO:0000259" key="13">
    <source>
        <dbReference type="SMART" id="SM00846"/>
    </source>
</evidence>
<dbReference type="AlphaFoldDB" id="A0A1H6V5K0"/>
<accession>A0A2H4PZD2</accession>
<dbReference type="SMART" id="SM00846">
    <property type="entry name" value="Gp_dh_N"/>
    <property type="match status" value="1"/>
</dbReference>
<proteinExistence type="inferred from homology"/>
<dbReference type="KEGG" id="hae:halTADL_0684"/>
<dbReference type="CDD" id="cd02278">
    <property type="entry name" value="GAPDH_II_N"/>
    <property type="match status" value="1"/>
</dbReference>
<evidence type="ECO:0000256" key="1">
    <source>
        <dbReference type="ARBA" id="ARBA00004869"/>
    </source>
</evidence>
<accession>A0A1H6V5K0</accession>
<dbReference type="Gene3D" id="3.30.360.10">
    <property type="entry name" value="Dihydrodipicolinate Reductase, domain 2"/>
    <property type="match status" value="1"/>
</dbReference>
<feature type="active site" description="Nucleophile" evidence="10 11">
    <location>
        <position position="140"/>
    </location>
</feature>
<dbReference type="OrthoDB" id="295712at2157"/>
<dbReference type="InterPro" id="IPR020830">
    <property type="entry name" value="GlycerAld_3-P_DH_AS"/>
</dbReference>
<sequence length="355" mass="38268">MIRVGVNGYGTIGKRVADGIRLQPDMQLIGVAKTRPNFEAETAAQKGYPLYSAIPERSHQFTEAGLDLHGEVTDLVDESDVIVDATPSGVGAENCSLYEAHDTPAILQGGESPDTVDESFVAQANYDDAVGADLLRVVSCNTTGLSRLLEPIDREYGVDKARATLIRRGGDPGETDRGPINDILPDPVTLPSHHGPDVQTIFPDVDIDTLGVTVPATLMHLHSVNLTLESAPSVAAIADLLSRQSRLFVVPPELSIDGTAKLKEFAKDAGRPRGDLWENCLWEESIAMEGNDLYLFQSIHQEANVVPENIDAIRALVGHKTAAESIALTNDRLGLNTTQQYTRSHQHGSPQPADD</sequence>
<name>A0A1H6V5K0_9EURY</name>
<evidence type="ECO:0000256" key="10">
    <source>
        <dbReference type="HAMAP-Rule" id="MF_00559"/>
    </source>
</evidence>
<comment type="subcellular location">
    <subcellularLocation>
        <location evidence="10 12">Cytoplasm</location>
    </subcellularLocation>
</comment>
<dbReference type="Pfam" id="PF02800">
    <property type="entry name" value="Gp_dh_C"/>
    <property type="match status" value="1"/>
</dbReference>
<keyword evidence="10 12" id="KW-0963">Cytoplasm</keyword>
<dbReference type="InterPro" id="IPR020829">
    <property type="entry name" value="GlycerAld_3-P_DH_cat"/>
</dbReference>
<feature type="binding site" evidence="10">
    <location>
        <position position="301"/>
    </location>
    <ligand>
        <name>NAD(+)</name>
        <dbReference type="ChEBI" id="CHEBI:57540"/>
    </ligand>
</feature>
<dbReference type="EMBL" id="FNYR01000015">
    <property type="protein sequence ID" value="SEI99919.1"/>
    <property type="molecule type" value="Genomic_DNA"/>
</dbReference>
<dbReference type="Proteomes" id="UP000198888">
    <property type="component" value="Unassembled WGS sequence"/>
</dbReference>
<organism evidence="14 15">
    <name type="scientific">Halohasta litchfieldiae</name>
    <dbReference type="NCBI Taxonomy" id="1073996"/>
    <lineage>
        <taxon>Archaea</taxon>
        <taxon>Methanobacteriati</taxon>
        <taxon>Methanobacteriota</taxon>
        <taxon>Stenosarchaea group</taxon>
        <taxon>Halobacteria</taxon>
        <taxon>Halobacteriales</taxon>
        <taxon>Haloferacaceae</taxon>
        <taxon>Halohasta</taxon>
    </lineage>
</organism>
<feature type="binding site" evidence="10">
    <location>
        <begin position="11"/>
        <end position="12"/>
    </location>
    <ligand>
        <name>NAD(+)</name>
        <dbReference type="ChEBI" id="CHEBI:57540"/>
    </ligand>
</feature>
<feature type="binding site" evidence="10">
    <location>
        <begin position="194"/>
        <end position="195"/>
    </location>
    <ligand>
        <name>D-glyceraldehyde 3-phosphate</name>
        <dbReference type="ChEBI" id="CHEBI:59776"/>
    </ligand>
</feature>
<comment type="subunit">
    <text evidence="3 10 12">Homotetramer.</text>
</comment>
<evidence type="ECO:0000256" key="5">
    <source>
        <dbReference type="ARBA" id="ARBA00023002"/>
    </source>
</evidence>
<dbReference type="GO" id="GO:0005737">
    <property type="term" value="C:cytoplasm"/>
    <property type="evidence" value="ECO:0007669"/>
    <property type="project" value="UniProtKB-SubCell"/>
</dbReference>
<dbReference type="PIRSF" id="PIRSF000149">
    <property type="entry name" value="GAP_DH"/>
    <property type="match status" value="1"/>
</dbReference>
<evidence type="ECO:0000256" key="9">
    <source>
        <dbReference type="ARBA" id="ARBA00048853"/>
    </source>
</evidence>
<comment type="pathway">
    <text evidence="1 10 12">Carbohydrate degradation; glycolysis; pyruvate from D-glyceraldehyde 3-phosphate: step 1/5.</text>
</comment>
<protein>
    <recommendedName>
        <fullName evidence="10 12">Glyceraldehyde-3-phosphate dehydrogenase</fullName>
        <shortName evidence="10">GAPDH</shortName>
        <ecNumber evidence="10 12">1.2.1.59</ecNumber>
    </recommendedName>
    <alternativeName>
        <fullName evidence="10">NAD(P)-dependent glyceraldehyde-3-phosphate dehydrogenase</fullName>
    </alternativeName>
</protein>
<dbReference type="InterPro" id="IPR020831">
    <property type="entry name" value="GlycerAld/Erythrose_P_DH"/>
</dbReference>
<feature type="binding site" evidence="10">
    <location>
        <position position="110"/>
    </location>
    <ligand>
        <name>NAD(+)</name>
        <dbReference type="ChEBI" id="CHEBI:57540"/>
    </ligand>
</feature>
<evidence type="ECO:0000256" key="7">
    <source>
        <dbReference type="ARBA" id="ARBA00023152"/>
    </source>
</evidence>
<dbReference type="NCBIfam" id="NF003251">
    <property type="entry name" value="PRK04207.1"/>
    <property type="match status" value="1"/>
</dbReference>
<gene>
    <name evidence="10" type="primary">gap</name>
    <name evidence="14" type="ORF">SAMN05444271_11561</name>
</gene>
<evidence type="ECO:0000256" key="8">
    <source>
        <dbReference type="ARBA" id="ARBA00048067"/>
    </source>
</evidence>
<dbReference type="HAMAP" id="MF_00559">
    <property type="entry name" value="G3P_dehdrog_arch"/>
    <property type="match status" value="1"/>
</dbReference>
<dbReference type="CDD" id="cd18127">
    <property type="entry name" value="GAPDH_II_C"/>
    <property type="match status" value="1"/>
</dbReference>